<evidence type="ECO:0000313" key="1">
    <source>
        <dbReference type="EMBL" id="KAA8908664.1"/>
    </source>
</evidence>
<dbReference type="InterPro" id="IPR012471">
    <property type="entry name" value="DUF1690"/>
</dbReference>
<dbReference type="FunCoup" id="A0A5J5F012">
    <property type="interactions" value="42"/>
</dbReference>
<dbReference type="InParanoid" id="A0A5J5F012"/>
<name>A0A5J5F012_9PEZI</name>
<gene>
    <name evidence="1" type="ORF">FN846DRAFT_944925</name>
</gene>
<evidence type="ECO:0000313" key="2">
    <source>
        <dbReference type="Proteomes" id="UP000326924"/>
    </source>
</evidence>
<dbReference type="Proteomes" id="UP000326924">
    <property type="component" value="Unassembled WGS sequence"/>
</dbReference>
<dbReference type="Pfam" id="PF07956">
    <property type="entry name" value="DUF1690"/>
    <property type="match status" value="1"/>
</dbReference>
<proteinExistence type="predicted"/>
<comment type="caution">
    <text evidence="1">The sequence shown here is derived from an EMBL/GenBank/DDBJ whole genome shotgun (WGS) entry which is preliminary data.</text>
</comment>
<organism evidence="1 2">
    <name type="scientific">Sphaerosporella brunnea</name>
    <dbReference type="NCBI Taxonomy" id="1250544"/>
    <lineage>
        <taxon>Eukaryota</taxon>
        <taxon>Fungi</taxon>
        <taxon>Dikarya</taxon>
        <taxon>Ascomycota</taxon>
        <taxon>Pezizomycotina</taxon>
        <taxon>Pezizomycetes</taxon>
        <taxon>Pezizales</taxon>
        <taxon>Pyronemataceae</taxon>
        <taxon>Sphaerosporella</taxon>
    </lineage>
</organism>
<protein>
    <recommendedName>
        <fullName evidence="3">DUF1690 domain-containing protein</fullName>
    </recommendedName>
</protein>
<accession>A0A5J5F012</accession>
<sequence>MGTTSSKPSGTPIVIHGETPVQFSGNLVNTLTHTSETDGSRQKALELHIQSRVADELSRLEARESEILAGIDERLSREGAPKEELALDRNKVQAEIEALRKRLESIPKPHELDEDVKKAREAVVGCLRKNDTRPLDCWQEVEEFKSQARRMEKHFVVKTVGREY</sequence>
<dbReference type="EMBL" id="VXIS01000066">
    <property type="protein sequence ID" value="KAA8908664.1"/>
    <property type="molecule type" value="Genomic_DNA"/>
</dbReference>
<evidence type="ECO:0008006" key="3">
    <source>
        <dbReference type="Google" id="ProtNLM"/>
    </source>
</evidence>
<reference evidence="1 2" key="1">
    <citation type="submission" date="2019-09" db="EMBL/GenBank/DDBJ databases">
        <title>Draft genome of the ectomycorrhizal ascomycete Sphaerosporella brunnea.</title>
        <authorList>
            <consortium name="DOE Joint Genome Institute"/>
            <person name="Benucci G.M."/>
            <person name="Marozzi G."/>
            <person name="Antonielli L."/>
            <person name="Sanchez S."/>
            <person name="Marco P."/>
            <person name="Wang X."/>
            <person name="Falini L.B."/>
            <person name="Barry K."/>
            <person name="Haridas S."/>
            <person name="Lipzen A."/>
            <person name="Labutti K."/>
            <person name="Grigoriev I.V."/>
            <person name="Murat C."/>
            <person name="Martin F."/>
            <person name="Albertini E."/>
            <person name="Donnini D."/>
            <person name="Bonito G."/>
        </authorList>
    </citation>
    <scope>NUCLEOTIDE SEQUENCE [LARGE SCALE GENOMIC DNA]</scope>
    <source>
        <strain evidence="1 2">Sb_GMNB300</strain>
    </source>
</reference>
<dbReference type="OrthoDB" id="5544375at2759"/>
<keyword evidence="2" id="KW-1185">Reference proteome</keyword>
<dbReference type="AlphaFoldDB" id="A0A5J5F012"/>